<sequence>MDSRSGEQASIQIGKIGEITGLGNGDFSLSDGQCFNLKNDGVSAVELTVQLAGMEEGDFVTTRFDVGWNPEIIKVVRQTSQPSGSLKWGY</sequence>
<organism evidence="1">
    <name type="scientific">Porphyromonas phage phage005a_ATCC49417</name>
    <dbReference type="NCBI Taxonomy" id="3154097"/>
    <lineage>
        <taxon>Viruses</taxon>
    </lineage>
</organism>
<proteinExistence type="predicted"/>
<dbReference type="EMBL" id="BK068088">
    <property type="protein sequence ID" value="DBA54901.1"/>
    <property type="molecule type" value="Genomic_DNA"/>
</dbReference>
<evidence type="ECO:0000313" key="1">
    <source>
        <dbReference type="EMBL" id="DBA54901.1"/>
    </source>
</evidence>
<accession>A0AAT9JB46</accession>
<protein>
    <submittedName>
        <fullName evidence="1">Uncharacterized protein</fullName>
    </submittedName>
</protein>
<reference evidence="1" key="1">
    <citation type="journal article" date="2023" name="Microbiome">
        <title>Phages are unrecognized players in the ecology of the oral pathogen Porphyromonas gingivalis.</title>
        <authorList>
            <person name="Matrishin C.B."/>
            <person name="Haase E.M."/>
            <person name="Dewhirst F.E."/>
            <person name="Mark Welch J.L."/>
            <person name="Miranda-Sanchez F."/>
            <person name="Chen T."/>
            <person name="MacFarland D.C."/>
            <person name="Kauffman K.M."/>
        </authorList>
    </citation>
    <scope>NUCLEOTIDE SEQUENCE</scope>
</reference>
<name>A0AAT9JB46_9VIRU</name>
<reference evidence="1" key="2">
    <citation type="submission" date="2024-05" db="EMBL/GenBank/DDBJ databases">
        <authorList>
            <person name="Matrishin C.B."/>
            <person name="Kauffman K.M."/>
        </authorList>
    </citation>
    <scope>NUCLEOTIDE SEQUENCE</scope>
</reference>